<evidence type="ECO:0000313" key="8">
    <source>
        <dbReference type="EMBL" id="SHL15065.1"/>
    </source>
</evidence>
<keyword evidence="3 6" id="KW-0812">Transmembrane</keyword>
<evidence type="ECO:0000256" key="5">
    <source>
        <dbReference type="ARBA" id="ARBA00023136"/>
    </source>
</evidence>
<dbReference type="Proteomes" id="UP000184130">
    <property type="component" value="Unassembled WGS sequence"/>
</dbReference>
<protein>
    <submittedName>
        <fullName evidence="8">Lipoteichoic acid synthase</fullName>
    </submittedName>
</protein>
<feature type="transmembrane region" description="Helical" evidence="6">
    <location>
        <begin position="155"/>
        <end position="174"/>
    </location>
</feature>
<feature type="domain" description="Sulfatase N-terminal" evidence="7">
    <location>
        <begin position="261"/>
        <end position="533"/>
    </location>
</feature>
<evidence type="ECO:0000256" key="6">
    <source>
        <dbReference type="SAM" id="Phobius"/>
    </source>
</evidence>
<reference evidence="8 9" key="1">
    <citation type="submission" date="2016-11" db="EMBL/GenBank/DDBJ databases">
        <authorList>
            <person name="Jaros S."/>
            <person name="Januszkiewicz K."/>
            <person name="Wedrychowicz H."/>
        </authorList>
    </citation>
    <scope>NUCLEOTIDE SEQUENCE [LARGE SCALE GENOMIC DNA]</scope>
    <source>
        <strain evidence="8 9">KHT3</strain>
    </source>
</reference>
<feature type="transmembrane region" description="Helical" evidence="6">
    <location>
        <begin position="93"/>
        <end position="114"/>
    </location>
</feature>
<feature type="transmembrane region" description="Helical" evidence="6">
    <location>
        <begin position="126"/>
        <end position="143"/>
    </location>
</feature>
<evidence type="ECO:0000256" key="1">
    <source>
        <dbReference type="ARBA" id="ARBA00004651"/>
    </source>
</evidence>
<evidence type="ECO:0000256" key="4">
    <source>
        <dbReference type="ARBA" id="ARBA00022989"/>
    </source>
</evidence>
<keyword evidence="5 6" id="KW-0472">Membrane</keyword>
<evidence type="ECO:0000259" key="7">
    <source>
        <dbReference type="Pfam" id="PF00884"/>
    </source>
</evidence>
<organism evidence="8 9">
    <name type="scientific">Xylanibacter ruminicola</name>
    <name type="common">Prevotella ruminicola</name>
    <dbReference type="NCBI Taxonomy" id="839"/>
    <lineage>
        <taxon>Bacteria</taxon>
        <taxon>Pseudomonadati</taxon>
        <taxon>Bacteroidota</taxon>
        <taxon>Bacteroidia</taxon>
        <taxon>Bacteroidales</taxon>
        <taxon>Prevotellaceae</taxon>
        <taxon>Xylanibacter</taxon>
    </lineage>
</organism>
<keyword evidence="2" id="KW-1003">Cell membrane</keyword>
<evidence type="ECO:0000256" key="3">
    <source>
        <dbReference type="ARBA" id="ARBA00022692"/>
    </source>
</evidence>
<dbReference type="InterPro" id="IPR050448">
    <property type="entry name" value="OpgB/LTA_synthase_biosynth"/>
</dbReference>
<accession>A0A1M6YAN0</accession>
<dbReference type="CDD" id="cd16015">
    <property type="entry name" value="LTA_synthase"/>
    <property type="match status" value="1"/>
</dbReference>
<evidence type="ECO:0000313" key="9">
    <source>
        <dbReference type="Proteomes" id="UP000184130"/>
    </source>
</evidence>
<dbReference type="Pfam" id="PF00884">
    <property type="entry name" value="Sulfatase"/>
    <property type="match status" value="1"/>
</dbReference>
<dbReference type="InterPro" id="IPR000917">
    <property type="entry name" value="Sulfatase_N"/>
</dbReference>
<gene>
    <name evidence="8" type="ORF">SAMN05216463_12540</name>
</gene>
<sequence length="578" mass="66657">MRINKNIILSGLLLLCALNLFFMHINVLSVSQIEDPLDGISWVDNVFRVILDVWIIFAIFVLLACGRLRIAIIVTFIVTYIWSFSNVLYSRFFYHYITLSSICEVGAVADGLVINSMIAGIRFIDFYYVMVLLFFFLLNRRCTFPDVKLLRYMRIWVTFFLFIYVFDLASHVLYCVSQPELRYWGYCKRRIGRRVFGQNHFFALPIYAHFHNGSIKSLILESFMTIRGEIELNDMQTNCILETLKQSEKSMIKSVRNGEIKNLIFVLIESQMSFVIDKIVDGKEITPYLNSLKSDSSVYYNGHVRPNITIGESSDGQYVYMTGILPLRSILTVSKACKKKLPGLPRQLRKVGIKHSRMILPTSPSLWRQDEMCQQYGFEKLYSSNDYPGEHKQTLTDKQVFELAEKLDSEESDTPFFSIVLTASMHQPYNRLLDSSFEINDSSIDEELKFYLNACHYTDEAIGNYLVSLKNKGLYNNSIIVIASDHHVHSTDFGGGISTDIPLFIINGDFNGSYAGACNQLDVYTTIVDMMNVPNPWPGLGYSLLNPKYNNIDLNKRWDVSEWLLLSNFFDSSRMCYW</sequence>
<dbReference type="PANTHER" id="PTHR47371:SF3">
    <property type="entry name" value="PHOSPHOGLYCEROL TRANSFERASE I"/>
    <property type="match status" value="1"/>
</dbReference>
<dbReference type="OrthoDB" id="9777768at2"/>
<dbReference type="AlphaFoldDB" id="A0A1M6YAN0"/>
<dbReference type="GO" id="GO:0005886">
    <property type="term" value="C:plasma membrane"/>
    <property type="evidence" value="ECO:0007669"/>
    <property type="project" value="UniProtKB-SubCell"/>
</dbReference>
<dbReference type="RefSeq" id="WP_073210912.1">
    <property type="nucleotide sequence ID" value="NZ_FRBD01000025.1"/>
</dbReference>
<keyword evidence="4 6" id="KW-1133">Transmembrane helix</keyword>
<evidence type="ECO:0000256" key="2">
    <source>
        <dbReference type="ARBA" id="ARBA00022475"/>
    </source>
</evidence>
<dbReference type="Gene3D" id="3.40.720.10">
    <property type="entry name" value="Alkaline Phosphatase, subunit A"/>
    <property type="match status" value="1"/>
</dbReference>
<name>A0A1M6YAN0_XYLRU</name>
<dbReference type="EMBL" id="FRBD01000025">
    <property type="protein sequence ID" value="SHL15065.1"/>
    <property type="molecule type" value="Genomic_DNA"/>
</dbReference>
<dbReference type="PANTHER" id="PTHR47371">
    <property type="entry name" value="LIPOTEICHOIC ACID SYNTHASE"/>
    <property type="match status" value="1"/>
</dbReference>
<dbReference type="SUPFAM" id="SSF53649">
    <property type="entry name" value="Alkaline phosphatase-like"/>
    <property type="match status" value="1"/>
</dbReference>
<comment type="subcellular location">
    <subcellularLocation>
        <location evidence="1">Cell membrane</location>
        <topology evidence="1">Multi-pass membrane protein</topology>
    </subcellularLocation>
</comment>
<feature type="transmembrane region" description="Helical" evidence="6">
    <location>
        <begin position="53"/>
        <end position="81"/>
    </location>
</feature>
<dbReference type="InterPro" id="IPR017850">
    <property type="entry name" value="Alkaline_phosphatase_core_sf"/>
</dbReference>
<proteinExistence type="predicted"/>